<dbReference type="SUPFAM" id="SSF48452">
    <property type="entry name" value="TPR-like"/>
    <property type="match status" value="1"/>
</dbReference>
<comment type="caution">
    <text evidence="1">The sequence shown here is derived from an EMBL/GenBank/DDBJ whole genome shotgun (WGS) entry which is preliminary data.</text>
</comment>
<accession>A0A849SKT5</accession>
<dbReference type="Gene3D" id="1.25.40.10">
    <property type="entry name" value="Tetratricopeptide repeat domain"/>
    <property type="match status" value="1"/>
</dbReference>
<name>A0A849SKT5_UNCEI</name>
<feature type="non-terminal residue" evidence="1">
    <location>
        <position position="1"/>
    </location>
</feature>
<reference evidence="1 2" key="1">
    <citation type="submission" date="2020-04" db="EMBL/GenBank/DDBJ databases">
        <title>Metagenomic profiling of ammonia- and methane-oxidizing microorganisms in a Dutch drinking water treatment plant.</title>
        <authorList>
            <person name="Poghosyan L."/>
            <person name="Leucker S."/>
        </authorList>
    </citation>
    <scope>NUCLEOTIDE SEQUENCE [LARGE SCALE GENOMIC DNA]</scope>
    <source>
        <strain evidence="1">S-RSF-IL-03</strain>
    </source>
</reference>
<proteinExistence type="predicted"/>
<protein>
    <recommendedName>
        <fullName evidence="3">Tetratricopeptide repeat protein</fullName>
    </recommendedName>
</protein>
<dbReference type="AlphaFoldDB" id="A0A849SKT5"/>
<organism evidence="1 2">
    <name type="scientific">Eiseniibacteriota bacterium</name>
    <dbReference type="NCBI Taxonomy" id="2212470"/>
    <lineage>
        <taxon>Bacteria</taxon>
        <taxon>Candidatus Eiseniibacteriota</taxon>
    </lineage>
</organism>
<gene>
    <name evidence="1" type="ORF">HOP12_00005</name>
</gene>
<dbReference type="Proteomes" id="UP000580839">
    <property type="component" value="Unassembled WGS sequence"/>
</dbReference>
<sequence length="311" mass="34244">AGRSASADSVFDATEHTLLQHLVTSSGEARAPELWLELAETRRARHPGDPEPVAAALRGAIAEPHIGARRAAIHLELARLAAQDGRLDSARVHARLAFDAPSSSVSFQAAQLEAELWERDGRLDSAAASYTQWLDARHGVAGARLDAQLARALLLEREGRWEQARPEIHALIGADPYAPRSFRAMLRLVDHHLELDEHGLAVIEGERALRRLEQTLSSVRDADAQRRARRTRALILESIGRDSAATSAWAELWRLYPDQAEGVEGALRGGDLALARLKDRARAATLWSELARRGSREDDRRQAMTRIAALP</sequence>
<dbReference type="InterPro" id="IPR011990">
    <property type="entry name" value="TPR-like_helical_dom_sf"/>
</dbReference>
<evidence type="ECO:0000313" key="1">
    <source>
        <dbReference type="EMBL" id="NOT32535.1"/>
    </source>
</evidence>
<evidence type="ECO:0008006" key="3">
    <source>
        <dbReference type="Google" id="ProtNLM"/>
    </source>
</evidence>
<evidence type="ECO:0000313" key="2">
    <source>
        <dbReference type="Proteomes" id="UP000580839"/>
    </source>
</evidence>
<dbReference type="EMBL" id="JABFRW010000001">
    <property type="protein sequence ID" value="NOT32535.1"/>
    <property type="molecule type" value="Genomic_DNA"/>
</dbReference>